<dbReference type="SMART" id="SM00317">
    <property type="entry name" value="SET"/>
    <property type="match status" value="1"/>
</dbReference>
<feature type="region of interest" description="Disordered" evidence="1">
    <location>
        <begin position="440"/>
        <end position="460"/>
    </location>
</feature>
<sequence length="676" mass="76333">MRWVSHLRECSMALSTTLHYLKNVRQFLFFFQETPPTSSCVSNTAIVKAIRELRASIRSWARPLAIHAMHVKEKKEATLHSMEELCECRRLALLAIPKLLSKLEVQHCNMDQWKLFGYVTGFLASLYGHRLGVFLNMTDGQVTKAVHCPEKGDYLLKVEEHKTNQSFGMAKMLLSSQEYGWLLSIIQMKNRLAAGSAKSKYVFFNTNASPSTLLTRYLQMAWLEMNLRGVPTFTSLRTAVATFARDRHGEDSEERHSMARLMCHYTATSDKFYAMDLTIKQARKGRLLFEQAQETTSTRTLHQCDVSEDKVGYIKSRLVSGQRVPGSDLTAYRSYCVAALLIRHKLPKEAVVEFQVHDWLQRTTGTDGTTIRLTSSKAAGHTFTLSQQEDKLLECYFCHVRAEATKRLTSEQGRFFVDCGGGANPLTNLYADLQRLRKKGCGGRDETPSTSTGPASLPTPPVSLGKQWDRFLEVFPVSLHSAPPSQAMGRQATQPTKEGWVTNTPSVQDVVRGWVAPRDPPTCSRGLIRSISEQSWRGLAVRDFGGEKGKGVVATCPMDKGDVVCDYHGTLISQAEGRRREDSIYRFFFQELCIDASSRCDCHPEVDTYGRFLNHSRKRPNLKPKRFDLTFPDGPRPVLVFFAMQNIKVGEELLWDYGVTRTSFGGEGKDLAWLDM</sequence>
<dbReference type="Gene3D" id="2.170.270.10">
    <property type="entry name" value="SET domain"/>
    <property type="match status" value="1"/>
</dbReference>
<evidence type="ECO:0000256" key="1">
    <source>
        <dbReference type="SAM" id="MobiDB-lite"/>
    </source>
</evidence>
<dbReference type="GO" id="GO:0043516">
    <property type="term" value="P:regulation of DNA damage response, signal transduction by p53 class mediator"/>
    <property type="evidence" value="ECO:0007669"/>
    <property type="project" value="TreeGrafter"/>
</dbReference>
<protein>
    <recommendedName>
        <fullName evidence="2">SET domain-containing protein</fullName>
    </recommendedName>
</protein>
<dbReference type="Proteomes" id="UP001219934">
    <property type="component" value="Unassembled WGS sequence"/>
</dbReference>
<dbReference type="InterPro" id="IPR001214">
    <property type="entry name" value="SET_dom"/>
</dbReference>
<organism evidence="3 4">
    <name type="scientific">Pogonophryne albipinna</name>
    <dbReference type="NCBI Taxonomy" id="1090488"/>
    <lineage>
        <taxon>Eukaryota</taxon>
        <taxon>Metazoa</taxon>
        <taxon>Chordata</taxon>
        <taxon>Craniata</taxon>
        <taxon>Vertebrata</taxon>
        <taxon>Euteleostomi</taxon>
        <taxon>Actinopterygii</taxon>
        <taxon>Neopterygii</taxon>
        <taxon>Teleostei</taxon>
        <taxon>Neoteleostei</taxon>
        <taxon>Acanthomorphata</taxon>
        <taxon>Eupercaria</taxon>
        <taxon>Perciformes</taxon>
        <taxon>Notothenioidei</taxon>
        <taxon>Pogonophryne</taxon>
    </lineage>
</organism>
<reference evidence="3" key="1">
    <citation type="submission" date="2022-11" db="EMBL/GenBank/DDBJ databases">
        <title>Chromosome-level genome of Pogonophryne albipinna.</title>
        <authorList>
            <person name="Jo E."/>
        </authorList>
    </citation>
    <scope>NUCLEOTIDE SEQUENCE</scope>
    <source>
        <strain evidence="3">SGF0006</strain>
        <tissue evidence="3">Muscle</tissue>
    </source>
</reference>
<dbReference type="GO" id="GO:0006357">
    <property type="term" value="P:regulation of transcription by RNA polymerase II"/>
    <property type="evidence" value="ECO:0007669"/>
    <property type="project" value="TreeGrafter"/>
</dbReference>
<gene>
    <name evidence="3" type="ORF">JOQ06_000642</name>
</gene>
<feature type="domain" description="SET" evidence="2">
    <location>
        <begin position="537"/>
        <end position="658"/>
    </location>
</feature>
<proteinExistence type="predicted"/>
<dbReference type="InterPro" id="IPR046341">
    <property type="entry name" value="SET_dom_sf"/>
</dbReference>
<keyword evidence="4" id="KW-1185">Reference proteome</keyword>
<comment type="caution">
    <text evidence="3">The sequence shown here is derived from an EMBL/GenBank/DDBJ whole genome shotgun (WGS) entry which is preliminary data.</text>
</comment>
<name>A0AAD6F888_9TELE</name>
<evidence type="ECO:0000313" key="4">
    <source>
        <dbReference type="Proteomes" id="UP001219934"/>
    </source>
</evidence>
<dbReference type="AlphaFoldDB" id="A0AAD6F888"/>
<dbReference type="PANTHER" id="PTHR46167">
    <property type="entry name" value="N-LYSINE METHYLTRANSFERASE KMT5A"/>
    <property type="match status" value="1"/>
</dbReference>
<dbReference type="Pfam" id="PF00856">
    <property type="entry name" value="SET"/>
    <property type="match status" value="1"/>
</dbReference>
<dbReference type="SUPFAM" id="SSF82199">
    <property type="entry name" value="SET domain"/>
    <property type="match status" value="1"/>
</dbReference>
<evidence type="ECO:0000259" key="2">
    <source>
        <dbReference type="PROSITE" id="PS50280"/>
    </source>
</evidence>
<accession>A0AAD6F888</accession>
<dbReference type="InterPro" id="IPR051760">
    <property type="entry name" value="KMT5A"/>
</dbReference>
<dbReference type="PANTHER" id="PTHR46167:SF1">
    <property type="entry name" value="N-LYSINE METHYLTRANSFERASE KMT5A"/>
    <property type="match status" value="1"/>
</dbReference>
<dbReference type="EMBL" id="JAPTMU010000023">
    <property type="protein sequence ID" value="KAJ4924402.1"/>
    <property type="molecule type" value="Genomic_DNA"/>
</dbReference>
<evidence type="ECO:0000313" key="3">
    <source>
        <dbReference type="EMBL" id="KAJ4924402.1"/>
    </source>
</evidence>
<dbReference type="GO" id="GO:0005634">
    <property type="term" value="C:nucleus"/>
    <property type="evidence" value="ECO:0007669"/>
    <property type="project" value="TreeGrafter"/>
</dbReference>
<dbReference type="GO" id="GO:0042799">
    <property type="term" value="F:histone H4K20 methyltransferase activity"/>
    <property type="evidence" value="ECO:0007669"/>
    <property type="project" value="TreeGrafter"/>
</dbReference>
<dbReference type="GO" id="GO:0005700">
    <property type="term" value="C:polytene chromosome"/>
    <property type="evidence" value="ECO:0007669"/>
    <property type="project" value="TreeGrafter"/>
</dbReference>
<dbReference type="PROSITE" id="PS50280">
    <property type="entry name" value="SET"/>
    <property type="match status" value="1"/>
</dbReference>